<proteinExistence type="inferred from homology"/>
<dbReference type="PANTHER" id="PTHR43570">
    <property type="entry name" value="ALDEHYDE DEHYDROGENASE"/>
    <property type="match status" value="1"/>
</dbReference>
<evidence type="ECO:0000256" key="5">
    <source>
        <dbReference type="PROSITE-ProRule" id="PRU10007"/>
    </source>
</evidence>
<keyword evidence="3" id="KW-0520">NAD</keyword>
<dbReference type="PANTHER" id="PTHR43570:SF20">
    <property type="entry name" value="ALDEHYDE DEHYDROGENASE ALDX-RELATED"/>
    <property type="match status" value="1"/>
</dbReference>
<evidence type="ECO:0000256" key="2">
    <source>
        <dbReference type="ARBA" id="ARBA00023002"/>
    </source>
</evidence>
<organism evidence="8 9">
    <name type="scientific">Sphingosinicella xenopeptidilytica</name>
    <dbReference type="NCBI Taxonomy" id="364098"/>
    <lineage>
        <taxon>Bacteria</taxon>
        <taxon>Pseudomonadati</taxon>
        <taxon>Pseudomonadota</taxon>
        <taxon>Alphaproteobacteria</taxon>
        <taxon>Sphingomonadales</taxon>
        <taxon>Sphingosinicellaceae</taxon>
        <taxon>Sphingosinicella</taxon>
    </lineage>
</organism>
<evidence type="ECO:0000256" key="3">
    <source>
        <dbReference type="ARBA" id="ARBA00023027"/>
    </source>
</evidence>
<accession>A0ABW3C0N2</accession>
<name>A0ABW3C0N2_SPHXN</name>
<comment type="similarity">
    <text evidence="1 4 6">Belongs to the aldehyde dehydrogenase family.</text>
</comment>
<keyword evidence="9" id="KW-1185">Reference proteome</keyword>
<evidence type="ECO:0000313" key="8">
    <source>
        <dbReference type="EMBL" id="MFD0847246.1"/>
    </source>
</evidence>
<dbReference type="InterPro" id="IPR012394">
    <property type="entry name" value="Aldehyde_DH_NAD(P)"/>
</dbReference>
<evidence type="ECO:0000256" key="6">
    <source>
        <dbReference type="RuleBase" id="RU003345"/>
    </source>
</evidence>
<dbReference type="InterPro" id="IPR016163">
    <property type="entry name" value="Ald_DH_C"/>
</dbReference>
<feature type="domain" description="Aldehyde dehydrogenase" evidence="7">
    <location>
        <begin position="4"/>
        <end position="441"/>
    </location>
</feature>
<evidence type="ECO:0000313" key="9">
    <source>
        <dbReference type="Proteomes" id="UP001597124"/>
    </source>
</evidence>
<dbReference type="InterPro" id="IPR016162">
    <property type="entry name" value="Ald_DH_N"/>
</dbReference>
<feature type="active site" evidence="5">
    <location>
        <position position="217"/>
    </location>
</feature>
<evidence type="ECO:0000259" key="7">
    <source>
        <dbReference type="Pfam" id="PF00171"/>
    </source>
</evidence>
<sequence length="473" mass="51568">MHTTTQELDRLFAAQKAAFGRNTMPMLDERLDRLRRLEAAMVRNRKGFQETLAADFGSHSPMVTDLFETGGVLGRNRYIQTQLAEWMQPSERPLNAYVHGQSSARVIRQPKGVIGNLAPWNFPIECALVMVNDMLAAGNRVIVKASEQTEATSALLRRAIAEAFDESELAVVCGEDIAFAEYFCTLPWDHLTYTGGGRIGRNVLRLAAERLTPVTLELGGKNPTVFSESGVSADLVERFLYNRVFKGGQVCTSPDYAFVPAHRLDDWIALAKSTWSAMYPSYVGHPDATGTINRRHYDRILGYLSEAEAAGCTVISLNGDTPDSERLQIPMYLVIDPDEALGVMTDEIFGPVTAVKPYTSLDEAVDYINSHDRPLAAYFVGRERDLADAFQTRVIAGGIGINVFGLQGAEPVLPFGGIGASGMGCHSGYEGFLGFTHGKSVFECADDSPLMAALKGPYGAMTQAFADAVFPPS</sequence>
<dbReference type="PROSITE" id="PS00687">
    <property type="entry name" value="ALDEHYDE_DEHYDR_GLU"/>
    <property type="match status" value="1"/>
</dbReference>
<dbReference type="Gene3D" id="3.40.605.10">
    <property type="entry name" value="Aldehyde Dehydrogenase, Chain A, domain 1"/>
    <property type="match status" value="1"/>
</dbReference>
<dbReference type="Pfam" id="PF00171">
    <property type="entry name" value="Aldedh"/>
    <property type="match status" value="1"/>
</dbReference>
<dbReference type="InterPro" id="IPR015590">
    <property type="entry name" value="Aldehyde_DH_dom"/>
</dbReference>
<dbReference type="PIRSF" id="PIRSF036492">
    <property type="entry name" value="ALDH"/>
    <property type="match status" value="1"/>
</dbReference>
<dbReference type="Gene3D" id="3.40.309.10">
    <property type="entry name" value="Aldehyde Dehydrogenase, Chain A, domain 2"/>
    <property type="match status" value="1"/>
</dbReference>
<dbReference type="Proteomes" id="UP001597124">
    <property type="component" value="Unassembled WGS sequence"/>
</dbReference>
<dbReference type="RefSeq" id="WP_381485829.1">
    <property type="nucleotide sequence ID" value="NZ_JBHTIK010000001.1"/>
</dbReference>
<reference evidence="9" key="1">
    <citation type="journal article" date="2019" name="Int. J. Syst. Evol. Microbiol.">
        <title>The Global Catalogue of Microorganisms (GCM) 10K type strain sequencing project: providing services to taxonomists for standard genome sequencing and annotation.</title>
        <authorList>
            <consortium name="The Broad Institute Genomics Platform"/>
            <consortium name="The Broad Institute Genome Sequencing Center for Infectious Disease"/>
            <person name="Wu L."/>
            <person name="Ma J."/>
        </authorList>
    </citation>
    <scope>NUCLEOTIDE SEQUENCE [LARGE SCALE GENOMIC DNA]</scope>
    <source>
        <strain evidence="9">CCUG 52537</strain>
    </source>
</reference>
<protein>
    <recommendedName>
        <fullName evidence="4">Aldehyde dehydrogenase</fullName>
    </recommendedName>
</protein>
<comment type="caution">
    <text evidence="8">The sequence shown here is derived from an EMBL/GenBank/DDBJ whole genome shotgun (WGS) entry which is preliminary data.</text>
</comment>
<dbReference type="InterPro" id="IPR029510">
    <property type="entry name" value="Ald_DH_CS_GLU"/>
</dbReference>
<gene>
    <name evidence="8" type="ORF">ACFQ00_02835</name>
</gene>
<dbReference type="EMBL" id="JBHTIK010000001">
    <property type="protein sequence ID" value="MFD0847246.1"/>
    <property type="molecule type" value="Genomic_DNA"/>
</dbReference>
<evidence type="ECO:0000256" key="4">
    <source>
        <dbReference type="PIRNR" id="PIRNR036492"/>
    </source>
</evidence>
<evidence type="ECO:0000256" key="1">
    <source>
        <dbReference type="ARBA" id="ARBA00009986"/>
    </source>
</evidence>
<dbReference type="SUPFAM" id="SSF53720">
    <property type="entry name" value="ALDH-like"/>
    <property type="match status" value="1"/>
</dbReference>
<keyword evidence="2 4" id="KW-0560">Oxidoreductase</keyword>
<dbReference type="InterPro" id="IPR016161">
    <property type="entry name" value="Ald_DH/histidinol_DH"/>
</dbReference>